<dbReference type="PANTHER" id="PTHR32063">
    <property type="match status" value="1"/>
</dbReference>
<feature type="transmembrane region" description="Helical" evidence="1">
    <location>
        <begin position="536"/>
        <end position="566"/>
    </location>
</feature>
<dbReference type="GO" id="GO:0042910">
    <property type="term" value="F:xenobiotic transmembrane transporter activity"/>
    <property type="evidence" value="ECO:0007669"/>
    <property type="project" value="TreeGrafter"/>
</dbReference>
<feature type="transmembrane region" description="Helical" evidence="1">
    <location>
        <begin position="1038"/>
        <end position="1057"/>
    </location>
</feature>
<feature type="transmembrane region" description="Helical" evidence="1">
    <location>
        <begin position="12"/>
        <end position="33"/>
    </location>
</feature>
<name>A0A3B1D0B5_9ZZZZ</name>
<dbReference type="GO" id="GO:0005886">
    <property type="term" value="C:plasma membrane"/>
    <property type="evidence" value="ECO:0007669"/>
    <property type="project" value="TreeGrafter"/>
</dbReference>
<feature type="transmembrane region" description="Helical" evidence="1">
    <location>
        <begin position="1106"/>
        <end position="1125"/>
    </location>
</feature>
<dbReference type="PRINTS" id="PR00702">
    <property type="entry name" value="ACRIFLAVINRP"/>
</dbReference>
<evidence type="ECO:0000256" key="1">
    <source>
        <dbReference type="SAM" id="Phobius"/>
    </source>
</evidence>
<feature type="transmembrane region" description="Helical" evidence="1">
    <location>
        <begin position="607"/>
        <end position="626"/>
    </location>
</feature>
<feature type="transmembrane region" description="Helical" evidence="1">
    <location>
        <begin position="646"/>
        <end position="668"/>
    </location>
</feature>
<protein>
    <submittedName>
        <fullName evidence="2">Cobalt-zinc-cadmium resistance protein CzcA Cation efflux system protein CusA</fullName>
    </submittedName>
</protein>
<dbReference type="InterPro" id="IPR027463">
    <property type="entry name" value="AcrB_DN_DC_subdom"/>
</dbReference>
<keyword evidence="1" id="KW-1133">Transmembrane helix</keyword>
<organism evidence="2">
    <name type="scientific">hydrothermal vent metagenome</name>
    <dbReference type="NCBI Taxonomy" id="652676"/>
    <lineage>
        <taxon>unclassified sequences</taxon>
        <taxon>metagenomes</taxon>
        <taxon>ecological metagenomes</taxon>
    </lineage>
</organism>
<dbReference type="Gene3D" id="3.30.70.1440">
    <property type="entry name" value="Multidrug efflux transporter AcrB pore domain"/>
    <property type="match status" value="1"/>
</dbReference>
<feature type="transmembrane region" description="Helical" evidence="1">
    <location>
        <begin position="1063"/>
        <end position="1085"/>
    </location>
</feature>
<evidence type="ECO:0000313" key="2">
    <source>
        <dbReference type="EMBL" id="VAX35539.1"/>
    </source>
</evidence>
<gene>
    <name evidence="2" type="ORF">MNBD_UNCLBAC01-2150</name>
</gene>
<dbReference type="AlphaFoldDB" id="A0A3B1D0B5"/>
<proteinExistence type="predicted"/>
<dbReference type="Pfam" id="PF00873">
    <property type="entry name" value="ACR_tran"/>
    <property type="match status" value="3"/>
</dbReference>
<dbReference type="SUPFAM" id="SSF82693">
    <property type="entry name" value="Multidrug efflux transporter AcrB pore domain, PN1, PN2, PC1 and PC2 subdomains"/>
    <property type="match status" value="2"/>
</dbReference>
<feature type="transmembrane region" description="Helical" evidence="1">
    <location>
        <begin position="380"/>
        <end position="400"/>
    </location>
</feature>
<feature type="transmembrane region" description="Helical" evidence="1">
    <location>
        <begin position="492"/>
        <end position="515"/>
    </location>
</feature>
<dbReference type="SUPFAM" id="SSF82866">
    <property type="entry name" value="Multidrug efflux transporter AcrB transmembrane domain"/>
    <property type="match status" value="2"/>
</dbReference>
<accession>A0A3B1D0B5</accession>
<dbReference type="SUPFAM" id="SSF82714">
    <property type="entry name" value="Multidrug efflux transporter AcrB TolC docking domain, DN and DC subdomains"/>
    <property type="match status" value="2"/>
</dbReference>
<dbReference type="PANTHER" id="PTHR32063:SF19">
    <property type="entry name" value="CATION EFFLUX SYSTEM PROTEIN CUSA"/>
    <property type="match status" value="1"/>
</dbReference>
<reference evidence="2" key="1">
    <citation type="submission" date="2018-06" db="EMBL/GenBank/DDBJ databases">
        <authorList>
            <person name="Zhirakovskaya E."/>
        </authorList>
    </citation>
    <scope>NUCLEOTIDE SEQUENCE</scope>
</reference>
<feature type="transmembrane region" description="Helical" evidence="1">
    <location>
        <begin position="1199"/>
        <end position="1219"/>
    </location>
</feature>
<dbReference type="EMBL" id="UOGJ01000064">
    <property type="protein sequence ID" value="VAX35539.1"/>
    <property type="molecule type" value="Genomic_DNA"/>
</dbReference>
<feature type="transmembrane region" description="Helical" evidence="1">
    <location>
        <begin position="446"/>
        <end position="472"/>
    </location>
</feature>
<dbReference type="Gene3D" id="3.30.70.1430">
    <property type="entry name" value="Multidrug efflux transporter AcrB pore domain"/>
    <property type="match status" value="2"/>
</dbReference>
<feature type="transmembrane region" description="Helical" evidence="1">
    <location>
        <begin position="406"/>
        <end position="425"/>
    </location>
</feature>
<sequence length="1231" mass="137365">MINKLIKYFLENKLITALFIIVIILWGLAVMPFDVKESLLPRNPVPVDAIPDIGENQQIVFTEWMGRSPQDVEDQVTYPLAAALQGVPGVKSIRSYSAFGFSTIYIIFNEKIDFYWSRSRVLERLSVAQKELPEDVTPALGPDATALGQIFWYTLEGDGFGLDELRSIQDWYVKYALQATEGVSEVASVGGYIKEYQIDIDPDAMRAYDVSLTNIIQSVKKANIDVGAKTIEFNQVEYVVRGIGFIKNVKDIENVVVKVNDNIPIYLKSVAHVDLGPGLRRGALNKEGAEVVGGVVVARYGENPMAVIKRVKKAIEQLEPGLPSKTLKDGTISKVKIVPFYDRAKLIDETLGTLSDALKQQILITIIVVLLFLMHFRSSLLISLMLPLAVLMAFVLMKLFNVDANVMSLAGIAIAIGTIVDMGIIMCENILKKLNESKEDDSPIQVIYNASAEVGGAILTAITTTIISFLAVFTMSGPEGKLFKPLAYTKTFALLASVIIALLVLPALAHLLFVQRKKIKQNRDSDYFSKKNIPKIVAVPILSLLAWNFSWIAAISVLFIGSYMMFNHKIPERYKNLFVKYVNWIAIGVVLLFLTKEWMPLGVGKGYILNLIFVGGIIFFLIWFFFKFLSFYPKFLMFFLKRKALFFAMPISLFILGITIWLGFAQVISPITNGLSKIGISQTAVLRTWPFKDLNHTFPGLGKEFMPNLDEGSYLYMPTTMPHASIGEALDVLQKQNIQMSQIPEVESVVGKLGRADSPLDPAPISMIETVVNYKSEYGPKDPETGKRERQWRDHIQSPDDIWDEIVKAGEIPGSTSAPKLQPIAARIVMLQSGMRAPMGVKIFGQNLEELEKVGFQIEKFLKEVPGVQPASVIADRIVGKPYLEFFIDREKIARYGVNIQDVQNVVEMAIGGMRVTTTVEGRERYPVRVRYMRELRDSIEELQEVLIPTTTGAQIPLTQVATLKFTRGPQVIKSEDTFLIGYVLFDKKSGVAEVDVVNAAQNYLKEKMDAGEFTLPLGTSYKFAGSYENQVRSEKKLAVVLPLSLLAIFLILYLQFKSISTTLLVFSGIAVGFSGGFILIWLYGQEWFFQLPFFGSYFHDLFNMQSFNLSVAVWVGFLALFGIASDDGVVMGTYLDQSFQKHKPTTIKEIREATLEAGKRRVRPCLMTTATTILALLPILTSAGRGADVMIPMALPSVGGMMVALISLFIVPVGYCWLQERKLLKKEVEE</sequence>
<keyword evidence="1" id="KW-0812">Transmembrane</keyword>
<keyword evidence="1" id="KW-0472">Membrane</keyword>
<dbReference type="Gene3D" id="3.30.2090.10">
    <property type="entry name" value="Multidrug efflux transporter AcrB TolC docking domain, DN and DC subdomains"/>
    <property type="match status" value="2"/>
</dbReference>
<feature type="transmembrane region" description="Helical" evidence="1">
    <location>
        <begin position="578"/>
        <end position="595"/>
    </location>
</feature>
<dbReference type="Gene3D" id="1.20.1640.10">
    <property type="entry name" value="Multidrug efflux transporter AcrB transmembrane domain"/>
    <property type="match status" value="3"/>
</dbReference>
<dbReference type="Gene3D" id="3.30.70.1320">
    <property type="entry name" value="Multidrug efflux transporter AcrB pore domain like"/>
    <property type="match status" value="1"/>
</dbReference>
<dbReference type="InterPro" id="IPR001036">
    <property type="entry name" value="Acrflvin-R"/>
</dbReference>